<feature type="compositionally biased region" description="Gly residues" evidence="5">
    <location>
        <begin position="34"/>
        <end position="58"/>
    </location>
</feature>
<dbReference type="Pfam" id="PF01497">
    <property type="entry name" value="Peripla_BP_2"/>
    <property type="match status" value="1"/>
</dbReference>
<feature type="region of interest" description="Disordered" evidence="5">
    <location>
        <begin position="31"/>
        <end position="73"/>
    </location>
</feature>
<feature type="domain" description="Fe/B12 periplasmic-binding" evidence="7">
    <location>
        <begin position="77"/>
        <end position="343"/>
    </location>
</feature>
<keyword evidence="3" id="KW-0813">Transport</keyword>
<keyword evidence="9" id="KW-1185">Reference proteome</keyword>
<dbReference type="SUPFAM" id="SSF53807">
    <property type="entry name" value="Helical backbone' metal receptor"/>
    <property type="match status" value="1"/>
</dbReference>
<evidence type="ECO:0000256" key="6">
    <source>
        <dbReference type="SAM" id="SignalP"/>
    </source>
</evidence>
<evidence type="ECO:0000256" key="1">
    <source>
        <dbReference type="ARBA" id="ARBA00004196"/>
    </source>
</evidence>
<dbReference type="PANTHER" id="PTHR30532">
    <property type="entry name" value="IRON III DICITRATE-BINDING PERIPLASMIC PROTEIN"/>
    <property type="match status" value="1"/>
</dbReference>
<feature type="signal peptide" evidence="6">
    <location>
        <begin position="1"/>
        <end position="27"/>
    </location>
</feature>
<dbReference type="PANTHER" id="PTHR30532:SF25">
    <property type="entry name" value="IRON(III) DICITRATE-BINDING PERIPLASMIC PROTEIN"/>
    <property type="match status" value="1"/>
</dbReference>
<accession>A0A1M7EK61</accession>
<evidence type="ECO:0000259" key="7">
    <source>
        <dbReference type="PROSITE" id="PS50983"/>
    </source>
</evidence>
<gene>
    <name evidence="8" type="ORF">SAMN05216499_1076</name>
</gene>
<evidence type="ECO:0000313" key="9">
    <source>
        <dbReference type="Proteomes" id="UP000184111"/>
    </source>
</evidence>
<dbReference type="Proteomes" id="UP000184111">
    <property type="component" value="Unassembled WGS sequence"/>
</dbReference>
<reference evidence="8 9" key="1">
    <citation type="submission" date="2016-11" db="EMBL/GenBank/DDBJ databases">
        <authorList>
            <person name="Jaros S."/>
            <person name="Januszkiewicz K."/>
            <person name="Wedrychowicz H."/>
        </authorList>
    </citation>
    <scope>NUCLEOTIDE SEQUENCE [LARGE SCALE GENOMIC DNA]</scope>
    <source>
        <strain evidence="8 9">CGMCC 4.2025</strain>
    </source>
</reference>
<dbReference type="RefSeq" id="WP_073497578.1">
    <property type="nucleotide sequence ID" value="NZ_FRBI01000007.1"/>
</dbReference>
<dbReference type="InterPro" id="IPR002491">
    <property type="entry name" value="ABC_transptr_periplasmic_BD"/>
</dbReference>
<evidence type="ECO:0000256" key="5">
    <source>
        <dbReference type="SAM" id="MobiDB-lite"/>
    </source>
</evidence>
<dbReference type="CDD" id="cd01146">
    <property type="entry name" value="FhuD"/>
    <property type="match status" value="1"/>
</dbReference>
<comment type="similarity">
    <text evidence="2">Belongs to the bacterial solute-binding protein 8 family.</text>
</comment>
<comment type="subcellular location">
    <subcellularLocation>
        <location evidence="1">Cell envelope</location>
    </subcellularLocation>
</comment>
<feature type="chain" id="PRO_5038872058" evidence="6">
    <location>
        <begin position="28"/>
        <end position="343"/>
    </location>
</feature>
<dbReference type="Gene3D" id="3.40.50.1980">
    <property type="entry name" value="Nitrogenase molybdenum iron protein domain"/>
    <property type="match status" value="2"/>
</dbReference>
<proteinExistence type="inferred from homology"/>
<dbReference type="OrthoDB" id="9793175at2"/>
<dbReference type="PROSITE" id="PS50983">
    <property type="entry name" value="FE_B12_PBP"/>
    <property type="match status" value="1"/>
</dbReference>
<dbReference type="GO" id="GO:0030288">
    <property type="term" value="C:outer membrane-bounded periplasmic space"/>
    <property type="evidence" value="ECO:0007669"/>
    <property type="project" value="TreeGrafter"/>
</dbReference>
<dbReference type="AlphaFoldDB" id="A0A1M7EK61"/>
<dbReference type="GO" id="GO:1901678">
    <property type="term" value="P:iron coordination entity transport"/>
    <property type="evidence" value="ECO:0007669"/>
    <property type="project" value="UniProtKB-ARBA"/>
</dbReference>
<dbReference type="EMBL" id="FRBI01000007">
    <property type="protein sequence ID" value="SHL92172.1"/>
    <property type="molecule type" value="Genomic_DNA"/>
</dbReference>
<evidence type="ECO:0000256" key="2">
    <source>
        <dbReference type="ARBA" id="ARBA00008814"/>
    </source>
</evidence>
<dbReference type="PROSITE" id="PS51257">
    <property type="entry name" value="PROKAR_LIPOPROTEIN"/>
    <property type="match status" value="1"/>
</dbReference>
<evidence type="ECO:0000256" key="3">
    <source>
        <dbReference type="ARBA" id="ARBA00022448"/>
    </source>
</evidence>
<sequence length="343" mass="34774">MSRISKARSSRLSAVAAVLLCTALAVASCSSSSDGGGGSDGSGAGGASGGKGAAGAGGTHSVETAMGPVTVPDHPRRVVVLDTAELDSAITLGVKPVGATSAGSGSGSGSGFLDYLPREEVAGIKNVGEIADPNLEAVAALEPDLILSSKVRDGARYDALSKIAPTVLTETTGAPWKANFLLHAAALGRTAQAGQAVAAYRTHVKEVTAALGGAAKAAATKVSMVRFVEGADIRLYGNASYVGSILKDVGLSRPSAQDVDRLSVDVSPEQIDRADGDDIFYAAYGDPKAAKETQVLGSSLWKQLTAVRAGRAHQVDDQLWYQGIGYTAAGKLLDLLRQGLTAP</sequence>
<protein>
    <submittedName>
        <fullName evidence="8">Iron complex transport system substrate-binding protein</fullName>
    </submittedName>
</protein>
<dbReference type="STRING" id="310782.SAMN05216499_1076"/>
<name>A0A1M7EK61_9ACTN</name>
<keyword evidence="4 6" id="KW-0732">Signal</keyword>
<dbReference type="InterPro" id="IPR051313">
    <property type="entry name" value="Bact_iron-sidero_bind"/>
</dbReference>
<evidence type="ECO:0000256" key="4">
    <source>
        <dbReference type="ARBA" id="ARBA00022729"/>
    </source>
</evidence>
<evidence type="ECO:0000313" key="8">
    <source>
        <dbReference type="EMBL" id="SHL92172.1"/>
    </source>
</evidence>
<organism evidence="8 9">
    <name type="scientific">Actinacidiphila paucisporea</name>
    <dbReference type="NCBI Taxonomy" id="310782"/>
    <lineage>
        <taxon>Bacteria</taxon>
        <taxon>Bacillati</taxon>
        <taxon>Actinomycetota</taxon>
        <taxon>Actinomycetes</taxon>
        <taxon>Kitasatosporales</taxon>
        <taxon>Streptomycetaceae</taxon>
        <taxon>Actinacidiphila</taxon>
    </lineage>
</organism>